<feature type="compositionally biased region" description="Low complexity" evidence="2">
    <location>
        <begin position="80"/>
        <end position="102"/>
    </location>
</feature>
<dbReference type="CDD" id="cd00067">
    <property type="entry name" value="GAL4"/>
    <property type="match status" value="1"/>
</dbReference>
<evidence type="ECO:0000256" key="2">
    <source>
        <dbReference type="SAM" id="MobiDB-lite"/>
    </source>
</evidence>
<organism evidence="5 6">
    <name type="scientific">Magnaporthiopsis poae (strain ATCC 64411 / 73-15)</name>
    <name type="common">Kentucky bluegrass fungus</name>
    <name type="synonym">Magnaporthe poae</name>
    <dbReference type="NCBI Taxonomy" id="644358"/>
    <lineage>
        <taxon>Eukaryota</taxon>
        <taxon>Fungi</taxon>
        <taxon>Dikarya</taxon>
        <taxon>Ascomycota</taxon>
        <taxon>Pezizomycotina</taxon>
        <taxon>Sordariomycetes</taxon>
        <taxon>Sordariomycetidae</taxon>
        <taxon>Magnaporthales</taxon>
        <taxon>Magnaporthaceae</taxon>
        <taxon>Magnaporthiopsis</taxon>
    </lineage>
</organism>
<dbReference type="Gene3D" id="4.10.240.10">
    <property type="entry name" value="Zn(2)-C6 fungal-type DNA-binding domain"/>
    <property type="match status" value="1"/>
</dbReference>
<evidence type="ECO:0000313" key="5">
    <source>
        <dbReference type="EnsemblFungi" id="MAPG_04305T0"/>
    </source>
</evidence>
<dbReference type="SMART" id="SM00066">
    <property type="entry name" value="GAL4"/>
    <property type="match status" value="1"/>
</dbReference>
<dbReference type="AlphaFoldDB" id="A0A0C4DWC9"/>
<evidence type="ECO:0000259" key="3">
    <source>
        <dbReference type="PROSITE" id="PS50048"/>
    </source>
</evidence>
<evidence type="ECO:0000313" key="4">
    <source>
        <dbReference type="EMBL" id="KLU85277.1"/>
    </source>
</evidence>
<dbReference type="PROSITE" id="PS50048">
    <property type="entry name" value="ZN2_CY6_FUNGAL_2"/>
    <property type="match status" value="1"/>
</dbReference>
<reference evidence="6" key="2">
    <citation type="submission" date="2010-05" db="EMBL/GenBank/DDBJ databases">
        <title>The genome sequence of Magnaporthe poae strain ATCC 64411.</title>
        <authorList>
            <person name="Ma L.-J."/>
            <person name="Dead R."/>
            <person name="Young S."/>
            <person name="Zeng Q."/>
            <person name="Koehrsen M."/>
            <person name="Alvarado L."/>
            <person name="Berlin A."/>
            <person name="Chapman S.B."/>
            <person name="Chen Z."/>
            <person name="Freedman E."/>
            <person name="Gellesch M."/>
            <person name="Goldberg J."/>
            <person name="Griggs A."/>
            <person name="Gujja S."/>
            <person name="Heilman E.R."/>
            <person name="Heiman D."/>
            <person name="Hepburn T."/>
            <person name="Howarth C."/>
            <person name="Jen D."/>
            <person name="Larson L."/>
            <person name="Mehta T."/>
            <person name="Neiman D."/>
            <person name="Pearson M."/>
            <person name="Roberts A."/>
            <person name="Saif S."/>
            <person name="Shea T."/>
            <person name="Shenoy N."/>
            <person name="Sisk P."/>
            <person name="Stolte C."/>
            <person name="Sykes S."/>
            <person name="Walk T."/>
            <person name="White J."/>
            <person name="Yandava C."/>
            <person name="Haas B."/>
            <person name="Nusbaum C."/>
            <person name="Birren B."/>
        </authorList>
    </citation>
    <scope>NUCLEOTIDE SEQUENCE [LARGE SCALE GENOMIC DNA]</scope>
    <source>
        <strain evidence="6">ATCC 64411 / 73-15</strain>
    </source>
</reference>
<dbReference type="GO" id="GO:0008270">
    <property type="term" value="F:zinc ion binding"/>
    <property type="evidence" value="ECO:0007669"/>
    <property type="project" value="InterPro"/>
</dbReference>
<name>A0A0C4DWC9_MAGP6</name>
<keyword evidence="6" id="KW-1185">Reference proteome</keyword>
<dbReference type="GO" id="GO:0000981">
    <property type="term" value="F:DNA-binding transcription factor activity, RNA polymerase II-specific"/>
    <property type="evidence" value="ECO:0007669"/>
    <property type="project" value="InterPro"/>
</dbReference>
<proteinExistence type="predicted"/>
<dbReference type="SUPFAM" id="SSF57701">
    <property type="entry name" value="Zn2/Cys6 DNA-binding domain"/>
    <property type="match status" value="1"/>
</dbReference>
<dbReference type="OrthoDB" id="5295362at2759"/>
<dbReference type="STRING" id="644358.A0A0C4DWC9"/>
<dbReference type="InterPro" id="IPR036864">
    <property type="entry name" value="Zn2-C6_fun-type_DNA-bd_sf"/>
</dbReference>
<dbReference type="EnsemblFungi" id="MAPG_04305T0">
    <property type="protein sequence ID" value="MAPG_04305T0"/>
    <property type="gene ID" value="MAPG_04305"/>
</dbReference>
<dbReference type="PROSITE" id="PS00463">
    <property type="entry name" value="ZN2_CY6_FUNGAL_1"/>
    <property type="match status" value="1"/>
</dbReference>
<reference evidence="4" key="1">
    <citation type="submission" date="2010-05" db="EMBL/GenBank/DDBJ databases">
        <title>The Genome Sequence of Magnaporthe poae strain ATCC 64411.</title>
        <authorList>
            <consortium name="The Broad Institute Genome Sequencing Platform"/>
            <consortium name="Broad Institute Genome Sequencing Center for Infectious Disease"/>
            <person name="Ma L.-J."/>
            <person name="Dead R."/>
            <person name="Young S."/>
            <person name="Zeng Q."/>
            <person name="Koehrsen M."/>
            <person name="Alvarado L."/>
            <person name="Berlin A."/>
            <person name="Chapman S.B."/>
            <person name="Chen Z."/>
            <person name="Freedman E."/>
            <person name="Gellesch M."/>
            <person name="Goldberg J."/>
            <person name="Griggs A."/>
            <person name="Gujja S."/>
            <person name="Heilman E.R."/>
            <person name="Heiman D."/>
            <person name="Hepburn T."/>
            <person name="Howarth C."/>
            <person name="Jen D."/>
            <person name="Larson L."/>
            <person name="Mehta T."/>
            <person name="Neiman D."/>
            <person name="Pearson M."/>
            <person name="Roberts A."/>
            <person name="Saif S."/>
            <person name="Shea T."/>
            <person name="Shenoy N."/>
            <person name="Sisk P."/>
            <person name="Stolte C."/>
            <person name="Sykes S."/>
            <person name="Walk T."/>
            <person name="White J."/>
            <person name="Yandava C."/>
            <person name="Haas B."/>
            <person name="Nusbaum C."/>
            <person name="Birren B."/>
        </authorList>
    </citation>
    <scope>NUCLEOTIDE SEQUENCE</scope>
    <source>
        <strain evidence="4">ATCC 64411</strain>
    </source>
</reference>
<dbReference type="EMBL" id="GL876968">
    <property type="protein sequence ID" value="KLU85277.1"/>
    <property type="molecule type" value="Genomic_DNA"/>
</dbReference>
<dbReference type="EMBL" id="ADBL01001020">
    <property type="status" value="NOT_ANNOTATED_CDS"/>
    <property type="molecule type" value="Genomic_DNA"/>
</dbReference>
<dbReference type="Proteomes" id="UP000011715">
    <property type="component" value="Unassembled WGS sequence"/>
</dbReference>
<keyword evidence="1" id="KW-0539">Nucleus</keyword>
<reference evidence="5" key="5">
    <citation type="submission" date="2015-06" db="UniProtKB">
        <authorList>
            <consortium name="EnsemblFungi"/>
        </authorList>
    </citation>
    <scope>IDENTIFICATION</scope>
    <source>
        <strain evidence="5">ATCC 64411</strain>
    </source>
</reference>
<protein>
    <recommendedName>
        <fullName evidence="3">Zn(2)-C6 fungal-type domain-containing protein</fullName>
    </recommendedName>
</protein>
<dbReference type="PANTHER" id="PTHR47657">
    <property type="entry name" value="STEROL REGULATORY ELEMENT-BINDING PROTEIN ECM22"/>
    <property type="match status" value="1"/>
</dbReference>
<feature type="domain" description="Zn(2)-C6 fungal-type" evidence="3">
    <location>
        <begin position="13"/>
        <end position="45"/>
    </location>
</feature>
<reference evidence="5" key="4">
    <citation type="journal article" date="2015" name="G3 (Bethesda)">
        <title>Genome sequences of three phytopathogenic species of the Magnaporthaceae family of fungi.</title>
        <authorList>
            <person name="Okagaki L.H."/>
            <person name="Nunes C.C."/>
            <person name="Sailsbery J."/>
            <person name="Clay B."/>
            <person name="Brown D."/>
            <person name="John T."/>
            <person name="Oh Y."/>
            <person name="Young N."/>
            <person name="Fitzgerald M."/>
            <person name="Haas B.J."/>
            <person name="Zeng Q."/>
            <person name="Young S."/>
            <person name="Adiconis X."/>
            <person name="Fan L."/>
            <person name="Levin J.Z."/>
            <person name="Mitchell T.K."/>
            <person name="Okubara P.A."/>
            <person name="Farman M.L."/>
            <person name="Kohn L.M."/>
            <person name="Birren B."/>
            <person name="Ma L.-J."/>
            <person name="Dean R.A."/>
        </authorList>
    </citation>
    <scope>NUCLEOTIDE SEQUENCE</scope>
    <source>
        <strain evidence="5">ATCC 64411 / 73-15</strain>
    </source>
</reference>
<feature type="region of interest" description="Disordered" evidence="2">
    <location>
        <begin position="184"/>
        <end position="208"/>
    </location>
</feature>
<dbReference type="eggNOG" id="ENOG502SNX9">
    <property type="taxonomic scope" value="Eukaryota"/>
</dbReference>
<evidence type="ECO:0000256" key="1">
    <source>
        <dbReference type="ARBA" id="ARBA00023242"/>
    </source>
</evidence>
<feature type="region of interest" description="Disordered" evidence="2">
    <location>
        <begin position="63"/>
        <end position="121"/>
    </location>
</feature>
<evidence type="ECO:0000313" key="6">
    <source>
        <dbReference type="Proteomes" id="UP000011715"/>
    </source>
</evidence>
<dbReference type="InterPro" id="IPR001138">
    <property type="entry name" value="Zn2Cys6_DnaBD"/>
</dbReference>
<reference evidence="4" key="3">
    <citation type="submission" date="2011-03" db="EMBL/GenBank/DDBJ databases">
        <title>Annotation of Magnaporthe poae ATCC 64411.</title>
        <authorList>
            <person name="Ma L.-J."/>
            <person name="Dead R."/>
            <person name="Young S.K."/>
            <person name="Zeng Q."/>
            <person name="Gargeya S."/>
            <person name="Fitzgerald M."/>
            <person name="Haas B."/>
            <person name="Abouelleil A."/>
            <person name="Alvarado L."/>
            <person name="Arachchi H.M."/>
            <person name="Berlin A."/>
            <person name="Brown A."/>
            <person name="Chapman S.B."/>
            <person name="Chen Z."/>
            <person name="Dunbar C."/>
            <person name="Freedman E."/>
            <person name="Gearin G."/>
            <person name="Gellesch M."/>
            <person name="Goldberg J."/>
            <person name="Griggs A."/>
            <person name="Gujja S."/>
            <person name="Heiman D."/>
            <person name="Howarth C."/>
            <person name="Larson L."/>
            <person name="Lui A."/>
            <person name="MacDonald P.J.P."/>
            <person name="Mehta T."/>
            <person name="Montmayeur A."/>
            <person name="Murphy C."/>
            <person name="Neiman D."/>
            <person name="Pearson M."/>
            <person name="Priest M."/>
            <person name="Roberts A."/>
            <person name="Saif S."/>
            <person name="Shea T."/>
            <person name="Shenoy N."/>
            <person name="Sisk P."/>
            <person name="Stolte C."/>
            <person name="Sykes S."/>
            <person name="Yandava C."/>
            <person name="Wortman J."/>
            <person name="Nusbaum C."/>
            <person name="Birren B."/>
        </authorList>
    </citation>
    <scope>NUCLEOTIDE SEQUENCE</scope>
    <source>
        <strain evidence="4">ATCC 64411</strain>
    </source>
</reference>
<dbReference type="VEuPathDB" id="FungiDB:MAPG_04305"/>
<sequence length="271" mass="29591">MLKRKSHSKSRKGCQNCKRRHVKCDEQGPPCANCVVRETTSTCIYTQSSQNALAALRSRGQDVAAPARRSQGDQAAPAAAESFSGSRSPASESSAAPVAEQQQQHHHHHHHPEPPVRPAPAEGEVDRLLDLELMHRWTTVTYKTLVSVPNDESYLQVGVPIEALKCDYLLNALLAVTALEKVMTESESSSSEEERGGSGSMAATGSSRSIRDSNRRYIRAAIEYYDRGINGFRAALPTVGPENHHVLYFASLLARHRAHADAAVPARPLGR</sequence>
<dbReference type="InterPro" id="IPR052400">
    <property type="entry name" value="Zn2-C6_fungal_TF"/>
</dbReference>
<dbReference type="PANTHER" id="PTHR47657:SF7">
    <property type="entry name" value="STEROL REGULATORY ELEMENT-BINDING PROTEIN ECM22"/>
    <property type="match status" value="1"/>
</dbReference>
<accession>A0A0C4DWC9</accession>
<gene>
    <name evidence="4" type="ORF">MAPG_04305</name>
</gene>
<dbReference type="Pfam" id="PF00172">
    <property type="entry name" value="Zn_clus"/>
    <property type="match status" value="1"/>
</dbReference>